<dbReference type="RefSeq" id="XP_004030569.1">
    <property type="nucleotide sequence ID" value="XM_004030521.1"/>
</dbReference>
<dbReference type="AlphaFoldDB" id="G0QZM2"/>
<accession>G0QZM2</accession>
<dbReference type="GO" id="GO:0005634">
    <property type="term" value="C:nucleus"/>
    <property type="evidence" value="ECO:0007669"/>
    <property type="project" value="TreeGrafter"/>
</dbReference>
<sequence length="353" mass="42050">MPKCQRIVTNDGTIIINYHKFNKNHTLDLKDWNKIPTPLLPREKPAAPQPNNKKQSENKRPTQIDLSEIQNEKNTQKKLKTIEKNENNDLELDYEKWNIVGTCQDIEKPYLRLTKEPSPDQIRPEEILKKSLKFLLNKWKNRECEYQYIQDQFRSIRQDLVIQHIRNEFTAKVCENNARICLEVDDIGQYMQCCATLFDLYQIGIQGQKEEFYCYKIIDYGLNIQQNFELPKIIYEIQSFIEHPLIQFAIDLIDTYNQGNVYKFYQMYEKSPNMCQCIIERNITRLRLWGLSIVSKSFQQKMFLINLKNLLKFENLEHTKEFIISCGAKLDEKGENLLLKESWKAFYEAYSSI</sequence>
<dbReference type="PANTHER" id="PTHR12436">
    <property type="entry name" value="80 KDA MCM3-ASSOCIATED PROTEIN"/>
    <property type="match status" value="1"/>
</dbReference>
<reference evidence="3 4" key="1">
    <citation type="submission" date="2011-07" db="EMBL/GenBank/DDBJ databases">
        <authorList>
            <person name="Coyne R."/>
            <person name="Brami D."/>
            <person name="Johnson J."/>
            <person name="Hostetler J."/>
            <person name="Hannick L."/>
            <person name="Clark T."/>
            <person name="Cassidy-Hanley D."/>
            <person name="Inman J."/>
        </authorList>
    </citation>
    <scope>NUCLEOTIDE SEQUENCE [LARGE SCALE GENOMIC DNA]</scope>
    <source>
        <strain evidence="3 4">G5</strain>
    </source>
</reference>
<evidence type="ECO:0000259" key="2">
    <source>
        <dbReference type="Pfam" id="PF03399"/>
    </source>
</evidence>
<protein>
    <submittedName>
        <fullName evidence="3">Sac3 ganp domain protein</fullName>
    </submittedName>
</protein>
<proteinExistence type="predicted"/>
<dbReference type="OMA" id="ANYHRFF"/>
<dbReference type="InterPro" id="IPR045107">
    <property type="entry name" value="SAC3/GANP/THP3"/>
</dbReference>
<dbReference type="OrthoDB" id="199574at2759"/>
<evidence type="ECO:0000256" key="1">
    <source>
        <dbReference type="SAM" id="MobiDB-lite"/>
    </source>
</evidence>
<dbReference type="Gene3D" id="1.25.40.990">
    <property type="match status" value="1"/>
</dbReference>
<dbReference type="InterPro" id="IPR005062">
    <property type="entry name" value="SAC3/GANP/THP3_conserved"/>
</dbReference>
<gene>
    <name evidence="3" type="ORF">IMG5_158190</name>
</gene>
<dbReference type="EMBL" id="GL984160">
    <property type="protein sequence ID" value="EGR29333.1"/>
    <property type="molecule type" value="Genomic_DNA"/>
</dbReference>
<dbReference type="GeneID" id="14905435"/>
<evidence type="ECO:0000313" key="3">
    <source>
        <dbReference type="EMBL" id="EGR29333.1"/>
    </source>
</evidence>
<evidence type="ECO:0000313" key="4">
    <source>
        <dbReference type="Proteomes" id="UP000008983"/>
    </source>
</evidence>
<dbReference type="InParanoid" id="G0QZM2"/>
<dbReference type="Pfam" id="PF03399">
    <property type="entry name" value="SAC3_GANP"/>
    <property type="match status" value="1"/>
</dbReference>
<feature type="domain" description="SAC3/GANP/THP3 conserved" evidence="2">
    <location>
        <begin position="72"/>
        <end position="331"/>
    </location>
</feature>
<feature type="region of interest" description="Disordered" evidence="1">
    <location>
        <begin position="38"/>
        <end position="77"/>
    </location>
</feature>
<name>G0QZM2_ICHMU</name>
<organism evidence="3 4">
    <name type="scientific">Ichthyophthirius multifiliis</name>
    <name type="common">White spot disease agent</name>
    <name type="synonym">Ich</name>
    <dbReference type="NCBI Taxonomy" id="5932"/>
    <lineage>
        <taxon>Eukaryota</taxon>
        <taxon>Sar</taxon>
        <taxon>Alveolata</taxon>
        <taxon>Ciliophora</taxon>
        <taxon>Intramacronucleata</taxon>
        <taxon>Oligohymenophorea</taxon>
        <taxon>Hymenostomatida</taxon>
        <taxon>Ophryoglenina</taxon>
        <taxon>Ichthyophthirius</taxon>
    </lineage>
</organism>
<dbReference type="Proteomes" id="UP000008983">
    <property type="component" value="Unassembled WGS sequence"/>
</dbReference>
<keyword evidence="4" id="KW-1185">Reference proteome</keyword>
<dbReference type="eggNOG" id="KOG1861">
    <property type="taxonomic scope" value="Eukaryota"/>
</dbReference>
<dbReference type="PANTHER" id="PTHR12436:SF4">
    <property type="entry name" value="LEUKOCYTE RECEPTOR CLUSTER MEMBER 8"/>
    <property type="match status" value="1"/>
</dbReference>